<evidence type="ECO:0000259" key="6">
    <source>
        <dbReference type="PROSITE" id="PS50089"/>
    </source>
</evidence>
<dbReference type="PROSITE" id="PS00518">
    <property type="entry name" value="ZF_RING_1"/>
    <property type="match status" value="1"/>
</dbReference>
<feature type="coiled-coil region" evidence="5">
    <location>
        <begin position="149"/>
        <end position="190"/>
    </location>
</feature>
<gene>
    <name evidence="7" type="primary">Trim59-L4</name>
    <name evidence="7" type="ORF">Hamer_G025689</name>
</gene>
<keyword evidence="5" id="KW-0175">Coiled coil</keyword>
<feature type="domain" description="RING-type" evidence="6">
    <location>
        <begin position="19"/>
        <end position="62"/>
    </location>
</feature>
<dbReference type="InterPro" id="IPR001841">
    <property type="entry name" value="Znf_RING"/>
</dbReference>
<dbReference type="SMART" id="SM00184">
    <property type="entry name" value="RING"/>
    <property type="match status" value="1"/>
</dbReference>
<dbReference type="PANTHER" id="PTHR47156:SF10">
    <property type="entry name" value="E3 UBIQUITIN-PROTEIN LIGASE TRIM-21-RELATED"/>
    <property type="match status" value="1"/>
</dbReference>
<evidence type="ECO:0000256" key="4">
    <source>
        <dbReference type="PROSITE-ProRule" id="PRU00175"/>
    </source>
</evidence>
<dbReference type="PANTHER" id="PTHR47156">
    <property type="entry name" value="PROTEIN CBG20824"/>
    <property type="match status" value="1"/>
</dbReference>
<keyword evidence="1" id="KW-0479">Metal-binding</keyword>
<sequence length="294" mass="32831">CAHNKWETEDQDNDKPEECKVCFDNFDEALRRPRSLPCGHTFCTVCIVDMIKNSQFTCPNCRADHNTLAVTDVTQLPINYGMESLIRRLKGVSFKPAQTKAPTKPPQDGPKGISKKFRSLLQEQKNNISSLITACDEKLSQLGKYGKKVKHLKTEHNLLEDRLNGLLEQNKAAKELVEQEETSVEDMSTKGEEGKQQLQAVLECLETVNSAQEVVMAIDDADQRSVVTEDWIQKCQEQFPNVNTVHTSVKVQESIGLALEMIPTEAAATAAPLHLGDSASTIMEKFDEITTNKL</sequence>
<dbReference type="InterPro" id="IPR013083">
    <property type="entry name" value="Znf_RING/FYVE/PHD"/>
</dbReference>
<evidence type="ECO:0000256" key="2">
    <source>
        <dbReference type="ARBA" id="ARBA00022771"/>
    </source>
</evidence>
<reference evidence="7" key="1">
    <citation type="journal article" date="2021" name="Sci. Adv.">
        <title>The American lobster genome reveals insights on longevity, neural, and immune adaptations.</title>
        <authorList>
            <person name="Polinski J.M."/>
            <person name="Zimin A.V."/>
            <person name="Clark K.F."/>
            <person name="Kohn A.B."/>
            <person name="Sadowski N."/>
            <person name="Timp W."/>
            <person name="Ptitsyn A."/>
            <person name="Khanna P."/>
            <person name="Romanova D.Y."/>
            <person name="Williams P."/>
            <person name="Greenwood S.J."/>
            <person name="Moroz L.L."/>
            <person name="Walt D.R."/>
            <person name="Bodnar A.G."/>
        </authorList>
    </citation>
    <scope>NUCLEOTIDE SEQUENCE</scope>
    <source>
        <strain evidence="7">GMGI-L3</strain>
    </source>
</reference>
<comment type="caution">
    <text evidence="7">The sequence shown here is derived from an EMBL/GenBank/DDBJ whole genome shotgun (WGS) entry which is preliminary data.</text>
</comment>
<dbReference type="InterPro" id="IPR017907">
    <property type="entry name" value="Znf_RING_CS"/>
</dbReference>
<organism evidence="7 8">
    <name type="scientific">Homarus americanus</name>
    <name type="common">American lobster</name>
    <dbReference type="NCBI Taxonomy" id="6706"/>
    <lineage>
        <taxon>Eukaryota</taxon>
        <taxon>Metazoa</taxon>
        <taxon>Ecdysozoa</taxon>
        <taxon>Arthropoda</taxon>
        <taxon>Crustacea</taxon>
        <taxon>Multicrustacea</taxon>
        <taxon>Malacostraca</taxon>
        <taxon>Eumalacostraca</taxon>
        <taxon>Eucarida</taxon>
        <taxon>Decapoda</taxon>
        <taxon>Pleocyemata</taxon>
        <taxon>Astacidea</taxon>
        <taxon>Nephropoidea</taxon>
        <taxon>Nephropidae</taxon>
        <taxon>Homarus</taxon>
    </lineage>
</organism>
<feature type="non-terminal residue" evidence="7">
    <location>
        <position position="1"/>
    </location>
</feature>
<keyword evidence="2 4" id="KW-0863">Zinc-finger</keyword>
<proteinExistence type="predicted"/>
<dbReference type="Pfam" id="PF00097">
    <property type="entry name" value="zf-C3HC4"/>
    <property type="match status" value="1"/>
</dbReference>
<name>A0A8J5JV49_HOMAM</name>
<dbReference type="InterPro" id="IPR018957">
    <property type="entry name" value="Znf_C3HC4_RING-type"/>
</dbReference>
<dbReference type="EMBL" id="JAHLQT010027338">
    <property type="protein sequence ID" value="KAG7162708.1"/>
    <property type="molecule type" value="Genomic_DNA"/>
</dbReference>
<dbReference type="AlphaFoldDB" id="A0A8J5JV49"/>
<accession>A0A8J5JV49</accession>
<dbReference type="SUPFAM" id="SSF57850">
    <property type="entry name" value="RING/U-box"/>
    <property type="match status" value="1"/>
</dbReference>
<dbReference type="Gene3D" id="3.30.40.10">
    <property type="entry name" value="Zinc/RING finger domain, C3HC4 (zinc finger)"/>
    <property type="match status" value="1"/>
</dbReference>
<evidence type="ECO:0000256" key="5">
    <source>
        <dbReference type="SAM" id="Coils"/>
    </source>
</evidence>
<evidence type="ECO:0000256" key="1">
    <source>
        <dbReference type="ARBA" id="ARBA00022723"/>
    </source>
</evidence>
<evidence type="ECO:0000313" key="8">
    <source>
        <dbReference type="Proteomes" id="UP000747542"/>
    </source>
</evidence>
<dbReference type="InterPro" id="IPR052667">
    <property type="entry name" value="E3_ubiquitin-ligase_RING"/>
</dbReference>
<dbReference type="GO" id="GO:0008270">
    <property type="term" value="F:zinc ion binding"/>
    <property type="evidence" value="ECO:0007669"/>
    <property type="project" value="UniProtKB-KW"/>
</dbReference>
<evidence type="ECO:0000256" key="3">
    <source>
        <dbReference type="ARBA" id="ARBA00022833"/>
    </source>
</evidence>
<keyword evidence="3" id="KW-0862">Zinc</keyword>
<protein>
    <submittedName>
        <fullName evidence="7">Tripartite motif-containing protein 59-like 4</fullName>
    </submittedName>
</protein>
<evidence type="ECO:0000313" key="7">
    <source>
        <dbReference type="EMBL" id="KAG7162708.1"/>
    </source>
</evidence>
<dbReference type="PROSITE" id="PS50089">
    <property type="entry name" value="ZF_RING_2"/>
    <property type="match status" value="1"/>
</dbReference>
<dbReference type="Proteomes" id="UP000747542">
    <property type="component" value="Unassembled WGS sequence"/>
</dbReference>
<feature type="non-terminal residue" evidence="7">
    <location>
        <position position="294"/>
    </location>
</feature>
<keyword evidence="8" id="KW-1185">Reference proteome</keyword>